<dbReference type="GO" id="GO:0042972">
    <property type="term" value="F:licheninase activity"/>
    <property type="evidence" value="ECO:0007669"/>
    <property type="project" value="UniProtKB-EC"/>
</dbReference>
<dbReference type="InterPro" id="IPR013320">
    <property type="entry name" value="ConA-like_dom_sf"/>
</dbReference>
<evidence type="ECO:0000256" key="3">
    <source>
        <dbReference type="ARBA" id="ARBA00022801"/>
    </source>
</evidence>
<accession>A0A7K3M604</accession>
<evidence type="ECO:0000256" key="5">
    <source>
        <dbReference type="PIRSR" id="PIRSR608264-1"/>
    </source>
</evidence>
<protein>
    <recommendedName>
        <fullName evidence="2">licheninase</fullName>
        <ecNumber evidence="2">3.2.1.73</ecNumber>
    </recommendedName>
</protein>
<evidence type="ECO:0000256" key="2">
    <source>
        <dbReference type="ARBA" id="ARBA00012690"/>
    </source>
</evidence>
<dbReference type="RefSeq" id="WP_162451432.1">
    <property type="nucleotide sequence ID" value="NZ_WLZY01000005.1"/>
</dbReference>
<proteinExistence type="predicted"/>
<sequence length="512" mass="56954">MRTQRRIALAAAASAALVLSVITATTTQADDAPTQADDAPTQAQTGGDSFVEEFDQPIDESFWFINDGYRNGEHQNCMFNADNLAVADGILTLTLDDTPLGGLDYSCAAMQTHQRYGYGTYETRMRVTEASGTNQSLFTYIGPYQGHPWHEIDVEVLGKDTTEVEINTWVDGVPSGGGPVDIGVDNSEEFVHYAFAWEPHQVRFFINGELVRTYTEPSQVPSINQQIFTMTWSTDMLTDWMGPFEYDGEPIITEYEYVAFTRAEEECQFEDSIVCDIDVEIPSSSFVDDFDTFDTNRWQRSNGWNNGPQQNCTWAADQATVAEGTLNLTFVEQATGDRDYACAEVQHRSRLGYGTYEVRMKGVEGSGVMATFFTWAGASGEQPSEAIDIAKLLGLDTSQVKLNTWRNNQPLDPVFADLPAPADQEFHDYGMVWSAEQLDFYLNGDLVHSITDEDKIPSQATNMFLNIWASESTPEMGEFVPPDGPLTMQVDRVAYTEPGDDCQFAESIACDL</sequence>
<dbReference type="Proteomes" id="UP000460435">
    <property type="component" value="Unassembled WGS sequence"/>
</dbReference>
<evidence type="ECO:0000256" key="4">
    <source>
        <dbReference type="ARBA" id="ARBA00023295"/>
    </source>
</evidence>
<feature type="domain" description="GH16" evidence="7">
    <location>
        <begin position="34"/>
        <end position="247"/>
    </location>
</feature>
<feature type="active site" description="Proton donor" evidence="5">
    <location>
        <position position="155"/>
    </location>
</feature>
<dbReference type="Pfam" id="PF00722">
    <property type="entry name" value="Glyco_hydro_16"/>
    <property type="match status" value="2"/>
</dbReference>
<dbReference type="EC" id="3.2.1.73" evidence="2"/>
<dbReference type="EMBL" id="WLZY01000005">
    <property type="protein sequence ID" value="NDL58751.1"/>
    <property type="molecule type" value="Genomic_DNA"/>
</dbReference>
<evidence type="ECO:0000259" key="7">
    <source>
        <dbReference type="PROSITE" id="PS51762"/>
    </source>
</evidence>
<dbReference type="InterPro" id="IPR008263">
    <property type="entry name" value="GH16_AS"/>
</dbReference>
<dbReference type="InterPro" id="IPR000757">
    <property type="entry name" value="Beta-glucanase-like"/>
</dbReference>
<dbReference type="InterPro" id="IPR008264">
    <property type="entry name" value="Beta_glucanase"/>
</dbReference>
<dbReference type="Gene3D" id="2.60.120.200">
    <property type="match status" value="2"/>
</dbReference>
<keyword evidence="9" id="KW-1185">Reference proteome</keyword>
<dbReference type="PROSITE" id="PS01034">
    <property type="entry name" value="GH16_1"/>
    <property type="match status" value="1"/>
</dbReference>
<dbReference type="PANTHER" id="PTHR38121:SF2">
    <property type="entry name" value="ACYLTRANSFERASE 3 DOMAIN-CONTAINING PROTEIN"/>
    <property type="match status" value="1"/>
</dbReference>
<dbReference type="PROSITE" id="PS51762">
    <property type="entry name" value="GH16_2"/>
    <property type="match status" value="2"/>
</dbReference>
<keyword evidence="4" id="KW-0326">Glycosidase</keyword>
<organism evidence="8 9">
    <name type="scientific">Phytoactinopolyspora mesophila</name>
    <dbReference type="NCBI Taxonomy" id="2650750"/>
    <lineage>
        <taxon>Bacteria</taxon>
        <taxon>Bacillati</taxon>
        <taxon>Actinomycetota</taxon>
        <taxon>Actinomycetes</taxon>
        <taxon>Jiangellales</taxon>
        <taxon>Jiangellaceae</taxon>
        <taxon>Phytoactinopolyspora</taxon>
    </lineage>
</organism>
<evidence type="ECO:0000256" key="6">
    <source>
        <dbReference type="SAM" id="SignalP"/>
    </source>
</evidence>
<dbReference type="GO" id="GO:0005975">
    <property type="term" value="P:carbohydrate metabolic process"/>
    <property type="evidence" value="ECO:0007669"/>
    <property type="project" value="InterPro"/>
</dbReference>
<evidence type="ECO:0000256" key="1">
    <source>
        <dbReference type="ARBA" id="ARBA00000481"/>
    </source>
</evidence>
<reference evidence="8 9" key="1">
    <citation type="submission" date="2019-11" db="EMBL/GenBank/DDBJ databases">
        <authorList>
            <person name="Li X.-J."/>
            <person name="Feng X.-M."/>
        </authorList>
    </citation>
    <scope>NUCLEOTIDE SEQUENCE [LARGE SCALE GENOMIC DNA]</scope>
    <source>
        <strain evidence="8 9">XMNu-373</strain>
    </source>
</reference>
<feature type="active site" description="Nucleophile" evidence="5">
    <location>
        <position position="151"/>
    </location>
</feature>
<feature type="signal peptide" evidence="6">
    <location>
        <begin position="1"/>
        <end position="29"/>
    </location>
</feature>
<evidence type="ECO:0000313" key="8">
    <source>
        <dbReference type="EMBL" id="NDL58751.1"/>
    </source>
</evidence>
<gene>
    <name evidence="8" type="ORF">F7O44_16905</name>
</gene>
<comment type="catalytic activity">
    <reaction evidence="1">
        <text>Hydrolysis of (1-&gt;4)-beta-D-glucosidic linkages in beta-D-glucans containing (1-&gt;3)- and (1-&gt;4)-bonds.</text>
        <dbReference type="EC" id="3.2.1.73"/>
    </reaction>
</comment>
<dbReference type="PRINTS" id="PR00737">
    <property type="entry name" value="GLHYDRLASE16"/>
</dbReference>
<keyword evidence="3 8" id="KW-0378">Hydrolase</keyword>
<comment type="caution">
    <text evidence="8">The sequence shown here is derived from an EMBL/GenBank/DDBJ whole genome shotgun (WGS) entry which is preliminary data.</text>
</comment>
<dbReference type="PANTHER" id="PTHR38121">
    <property type="entry name" value="GH16 DOMAIN-CONTAINING PROTEIN"/>
    <property type="match status" value="1"/>
</dbReference>
<dbReference type="AlphaFoldDB" id="A0A7K3M604"/>
<keyword evidence="6" id="KW-0732">Signal</keyword>
<name>A0A7K3M604_9ACTN</name>
<feature type="domain" description="GH16" evidence="7">
    <location>
        <begin position="238"/>
        <end position="501"/>
    </location>
</feature>
<evidence type="ECO:0000313" key="9">
    <source>
        <dbReference type="Proteomes" id="UP000460435"/>
    </source>
</evidence>
<feature type="chain" id="PRO_5029795032" description="licheninase" evidence="6">
    <location>
        <begin position="30"/>
        <end position="512"/>
    </location>
</feature>
<dbReference type="SUPFAM" id="SSF49899">
    <property type="entry name" value="Concanavalin A-like lectins/glucanases"/>
    <property type="match status" value="2"/>
</dbReference>